<dbReference type="InterPro" id="IPR018873">
    <property type="entry name" value="KilA-N_DNA-bd_domain"/>
</dbReference>
<evidence type="ECO:0000313" key="3">
    <source>
        <dbReference type="Proteomes" id="UP000823847"/>
    </source>
</evidence>
<accession>A0A9D1XPG4</accession>
<reference evidence="2" key="2">
    <citation type="submission" date="2021-04" db="EMBL/GenBank/DDBJ databases">
        <authorList>
            <person name="Gilroy R."/>
        </authorList>
    </citation>
    <scope>NUCLEOTIDE SEQUENCE</scope>
    <source>
        <strain evidence="2">ChiHecec2B26-12326</strain>
    </source>
</reference>
<gene>
    <name evidence="2" type="ORF">H9848_00895</name>
</gene>
<dbReference type="Proteomes" id="UP000823847">
    <property type="component" value="Unassembled WGS sequence"/>
</dbReference>
<dbReference type="Pfam" id="PF10543">
    <property type="entry name" value="ORF6N"/>
    <property type="match status" value="1"/>
</dbReference>
<evidence type="ECO:0000259" key="1">
    <source>
        <dbReference type="Pfam" id="PF10543"/>
    </source>
</evidence>
<evidence type="ECO:0000313" key="2">
    <source>
        <dbReference type="EMBL" id="HIX85158.1"/>
    </source>
</evidence>
<feature type="domain" description="KilA-N DNA-binding" evidence="1">
    <location>
        <begin position="1"/>
        <end position="43"/>
    </location>
</feature>
<organism evidence="2 3">
    <name type="scientific">Candidatus Parabacteroides intestinigallinarum</name>
    <dbReference type="NCBI Taxonomy" id="2838722"/>
    <lineage>
        <taxon>Bacteria</taxon>
        <taxon>Pseudomonadati</taxon>
        <taxon>Bacteroidota</taxon>
        <taxon>Bacteroidia</taxon>
        <taxon>Bacteroidales</taxon>
        <taxon>Tannerellaceae</taxon>
        <taxon>Parabacteroides</taxon>
    </lineage>
</organism>
<name>A0A9D1XPG4_9BACT</name>
<reference evidence="2" key="1">
    <citation type="journal article" date="2021" name="PeerJ">
        <title>Extensive microbial diversity within the chicken gut microbiome revealed by metagenomics and culture.</title>
        <authorList>
            <person name="Gilroy R."/>
            <person name="Ravi A."/>
            <person name="Getino M."/>
            <person name="Pursley I."/>
            <person name="Horton D.L."/>
            <person name="Alikhan N.F."/>
            <person name="Baker D."/>
            <person name="Gharbi K."/>
            <person name="Hall N."/>
            <person name="Watson M."/>
            <person name="Adriaenssens E.M."/>
            <person name="Foster-Nyarko E."/>
            <person name="Jarju S."/>
            <person name="Secka A."/>
            <person name="Antonio M."/>
            <person name="Oren A."/>
            <person name="Chaudhuri R.R."/>
            <person name="La Ragione R."/>
            <person name="Hildebrand F."/>
            <person name="Pallen M.J."/>
        </authorList>
    </citation>
    <scope>NUCLEOTIDE SEQUENCE</scope>
    <source>
        <strain evidence="2">ChiHecec2B26-12326</strain>
    </source>
</reference>
<proteinExistence type="predicted"/>
<comment type="caution">
    <text evidence="2">The sequence shown here is derived from an EMBL/GenBank/DDBJ whole genome shotgun (WGS) entry which is preliminary data.</text>
</comment>
<sequence length="92" mass="10320">MFELTHEELSRSQIVTLKKGRGSNFKYPPFAFTELGVAMLSSVLNSDTAIEINRGIMRAFVAIRRVVATPPSDKLAELLYSVLYLTFPLRKG</sequence>
<protein>
    <submittedName>
        <fullName evidence="2">ORF6N domain-containing protein</fullName>
    </submittedName>
</protein>
<dbReference type="AlphaFoldDB" id="A0A9D1XPG4"/>
<dbReference type="EMBL" id="DXEN01000007">
    <property type="protein sequence ID" value="HIX85158.1"/>
    <property type="molecule type" value="Genomic_DNA"/>
</dbReference>